<dbReference type="Proteomes" id="UP000321934">
    <property type="component" value="Chromosome"/>
</dbReference>
<name>A0A5B8XE41_9RICK</name>
<protein>
    <submittedName>
        <fullName evidence="1">Uncharacterized protein</fullName>
    </submittedName>
</protein>
<evidence type="ECO:0000313" key="1">
    <source>
        <dbReference type="EMBL" id="QED23578.1"/>
    </source>
</evidence>
<accession>A0A5B8XE41</accession>
<organism evidence="1 2">
    <name type="scientific">Candidatus Deianiraea vastatrix</name>
    <dbReference type="NCBI Taxonomy" id="2163644"/>
    <lineage>
        <taxon>Bacteria</taxon>
        <taxon>Pseudomonadati</taxon>
        <taxon>Pseudomonadota</taxon>
        <taxon>Alphaproteobacteria</taxon>
        <taxon>Rickettsiales</taxon>
        <taxon>Candidatus Deianiraeaceae</taxon>
        <taxon>Candidatus Deianiraea</taxon>
    </lineage>
</organism>
<evidence type="ECO:0000313" key="2">
    <source>
        <dbReference type="Proteomes" id="UP000321934"/>
    </source>
</evidence>
<gene>
    <name evidence="1" type="ORF">Deia_00790</name>
</gene>
<dbReference type="EMBL" id="CP029077">
    <property type="protein sequence ID" value="QED23578.1"/>
    <property type="molecule type" value="Genomic_DNA"/>
</dbReference>
<keyword evidence="2" id="KW-1185">Reference proteome</keyword>
<reference evidence="1 2" key="1">
    <citation type="journal article" date="2019" name="ISME J.">
        <title>Deianiraea, an extracellular bacterium associated with the ciliate Paramecium, suggests an alternative scenario for the evolution of Rickettsiales.</title>
        <authorList>
            <person name="Castelli M."/>
            <person name="Sabaneyeva E."/>
            <person name="Lanzoni O."/>
            <person name="Lebedeva N."/>
            <person name="Floriano A.M."/>
            <person name="Gaiarsa S."/>
            <person name="Benken K."/>
            <person name="Modeo L."/>
            <person name="Bandi C."/>
            <person name="Potekhin A."/>
            <person name="Sassera D."/>
            <person name="Petroni G."/>
        </authorList>
    </citation>
    <scope>NUCLEOTIDE SEQUENCE [LARGE SCALE GENOMIC DNA]</scope>
    <source>
        <strain evidence="1">CyL4-1</strain>
    </source>
</reference>
<proteinExistence type="predicted"/>
<sequence>MKKALKVIIVSIFLTATFINISYAKLLMKNHIIHDVD</sequence>
<dbReference type="AlphaFoldDB" id="A0A5B8XE41"/>